<dbReference type="InterPro" id="IPR038765">
    <property type="entry name" value="Papain-like_cys_pep_sf"/>
</dbReference>
<protein>
    <recommendedName>
        <fullName evidence="3">Ubiquitin-like protease family profile domain-containing protein</fullName>
    </recommendedName>
</protein>
<dbReference type="Proteomes" id="UP001153076">
    <property type="component" value="Unassembled WGS sequence"/>
</dbReference>
<evidence type="ECO:0008006" key="3">
    <source>
        <dbReference type="Google" id="ProtNLM"/>
    </source>
</evidence>
<dbReference type="AlphaFoldDB" id="A0A9Q1KHJ9"/>
<keyword evidence="2" id="KW-1185">Reference proteome</keyword>
<dbReference type="SUPFAM" id="SSF54001">
    <property type="entry name" value="Cysteine proteinases"/>
    <property type="match status" value="1"/>
</dbReference>
<evidence type="ECO:0000313" key="1">
    <source>
        <dbReference type="EMBL" id="KAJ8443080.1"/>
    </source>
</evidence>
<comment type="caution">
    <text evidence="1">The sequence shown here is derived from an EMBL/GenBank/DDBJ whole genome shotgun (WGS) entry which is preliminary data.</text>
</comment>
<proteinExistence type="predicted"/>
<dbReference type="OrthoDB" id="5065855at2759"/>
<gene>
    <name evidence="1" type="ORF">Cgig2_004285</name>
</gene>
<sequence>MECEEEAAAKQPPQVQVGVTPEVQKEPNSVVQEVMGGGEQFTWDDGISTKCMEDTPYACKDERGRRPVVRGLHHGLSRGVGYEAHEEAMDTEKKDAKTNRRTISMTGTELNVVVSEEHICADYLEDLIHVVPQYGAGDDATKYYIGGFAIDLVDNNNSRGFARGRSSWAVVISLELAFMHSSRYVQPLEWDINHPCCPQQDNGHDCLLYVIAFMVVLSIKTDELYFGGSFVRHMGEKSLLSILQGKIAHFPDALQVWQLVCLLKLFVSAAIISTGSPQSHTIPKSVVELPRFAITA</sequence>
<reference evidence="1" key="1">
    <citation type="submission" date="2022-04" db="EMBL/GenBank/DDBJ databases">
        <title>Carnegiea gigantea Genome sequencing and assembly v2.</title>
        <authorList>
            <person name="Copetti D."/>
            <person name="Sanderson M.J."/>
            <person name="Burquez A."/>
            <person name="Wojciechowski M.F."/>
        </authorList>
    </citation>
    <scope>NUCLEOTIDE SEQUENCE</scope>
    <source>
        <strain evidence="1">SGP5-SGP5p</strain>
        <tissue evidence="1">Aerial part</tissue>
    </source>
</reference>
<accession>A0A9Q1KHJ9</accession>
<evidence type="ECO:0000313" key="2">
    <source>
        <dbReference type="Proteomes" id="UP001153076"/>
    </source>
</evidence>
<dbReference type="EMBL" id="JAKOGI010000127">
    <property type="protein sequence ID" value="KAJ8443080.1"/>
    <property type="molecule type" value="Genomic_DNA"/>
</dbReference>
<organism evidence="1 2">
    <name type="scientific">Carnegiea gigantea</name>
    <dbReference type="NCBI Taxonomy" id="171969"/>
    <lineage>
        <taxon>Eukaryota</taxon>
        <taxon>Viridiplantae</taxon>
        <taxon>Streptophyta</taxon>
        <taxon>Embryophyta</taxon>
        <taxon>Tracheophyta</taxon>
        <taxon>Spermatophyta</taxon>
        <taxon>Magnoliopsida</taxon>
        <taxon>eudicotyledons</taxon>
        <taxon>Gunneridae</taxon>
        <taxon>Pentapetalae</taxon>
        <taxon>Caryophyllales</taxon>
        <taxon>Cactineae</taxon>
        <taxon>Cactaceae</taxon>
        <taxon>Cactoideae</taxon>
        <taxon>Echinocereeae</taxon>
        <taxon>Carnegiea</taxon>
    </lineage>
</organism>
<name>A0A9Q1KHJ9_9CARY</name>